<keyword evidence="2" id="KW-1185">Reference proteome</keyword>
<comment type="caution">
    <text evidence="1">The sequence shown here is derived from an EMBL/GenBank/DDBJ whole genome shotgun (WGS) entry which is preliminary data.</text>
</comment>
<name>A0A557SQV5_9ARCH</name>
<evidence type="ECO:0000313" key="1">
    <source>
        <dbReference type="EMBL" id="TVP38990.1"/>
    </source>
</evidence>
<proteinExistence type="predicted"/>
<accession>A0A557SQV5</accession>
<protein>
    <submittedName>
        <fullName evidence="1">Uncharacterized protein</fullName>
    </submittedName>
</protein>
<reference evidence="1 2" key="1">
    <citation type="journal article" date="2019" name="Front. Microbiol.">
        <title>Ammonia Oxidation by the Arctic Terrestrial Thaumarchaeote Candidatus Nitrosocosmicus arcticus Is Stimulated by Increasing Temperatures.</title>
        <authorList>
            <person name="Alves R.J.E."/>
            <person name="Kerou M."/>
            <person name="Zappe A."/>
            <person name="Bittner R."/>
            <person name="Abby S.S."/>
            <person name="Schmidt H.A."/>
            <person name="Pfeifer K."/>
            <person name="Schleper C."/>
        </authorList>
    </citation>
    <scope>NUCLEOTIDE SEQUENCE [LARGE SCALE GENOMIC DNA]</scope>
    <source>
        <strain evidence="1 2">Kfb</strain>
    </source>
</reference>
<dbReference type="EMBL" id="VOAH01000025">
    <property type="protein sequence ID" value="TVP38990.1"/>
    <property type="molecule type" value="Genomic_DNA"/>
</dbReference>
<organism evidence="1 2">
    <name type="scientific">Candidatus Nitrosocosmicus arcticus</name>
    <dbReference type="NCBI Taxonomy" id="2035267"/>
    <lineage>
        <taxon>Archaea</taxon>
        <taxon>Nitrososphaerota</taxon>
        <taxon>Nitrososphaeria</taxon>
        <taxon>Nitrososphaerales</taxon>
        <taxon>Nitrososphaeraceae</taxon>
        <taxon>Candidatus Nitrosocosmicus</taxon>
    </lineage>
</organism>
<evidence type="ECO:0000313" key="2">
    <source>
        <dbReference type="Proteomes" id="UP000315289"/>
    </source>
</evidence>
<dbReference type="Proteomes" id="UP000315289">
    <property type="component" value="Unassembled WGS sequence"/>
</dbReference>
<gene>
    <name evidence="1" type="ORF">NARC_250009</name>
</gene>
<dbReference type="AlphaFoldDB" id="A0A557SQV5"/>
<sequence length="64" mass="7476">MRISTGFDKRMLCHNIYGINDWVDITIGRFEHVLGTVMIHQAKIRESMIKGNSYYSSNDLRQTL</sequence>